<keyword evidence="1" id="KW-1133">Transmembrane helix</keyword>
<keyword evidence="3" id="KW-1185">Reference proteome</keyword>
<comment type="caution">
    <text evidence="2">The sequence shown here is derived from an EMBL/GenBank/DDBJ whole genome shotgun (WGS) entry which is preliminary data.</text>
</comment>
<evidence type="ECO:0000313" key="3">
    <source>
        <dbReference type="Proteomes" id="UP000604001"/>
    </source>
</evidence>
<dbReference type="Proteomes" id="UP000604001">
    <property type="component" value="Unassembled WGS sequence"/>
</dbReference>
<feature type="transmembrane region" description="Helical" evidence="1">
    <location>
        <begin position="77"/>
        <end position="103"/>
    </location>
</feature>
<accession>A0ABR6U5I8</accession>
<dbReference type="EMBL" id="JACMYC010000002">
    <property type="protein sequence ID" value="MBC2959378.1"/>
    <property type="molecule type" value="Genomic_DNA"/>
</dbReference>
<evidence type="ECO:0000256" key="1">
    <source>
        <dbReference type="SAM" id="Phobius"/>
    </source>
</evidence>
<gene>
    <name evidence="2" type="ORF">H7344_03595</name>
</gene>
<reference evidence="2 3" key="1">
    <citation type="submission" date="2020-08" db="EMBL/GenBank/DDBJ databases">
        <title>novel species in genus Nocardioides.</title>
        <authorList>
            <person name="Zhang G."/>
        </authorList>
    </citation>
    <scope>NUCLEOTIDE SEQUENCE [LARGE SCALE GENOMIC DNA]</scope>
    <source>
        <strain evidence="2 3">SC8A-24</strain>
    </source>
</reference>
<proteinExistence type="predicted"/>
<sequence length="108" mass="10949">MTGLGCLAAVLVVIRDLDASPLLVGLALGYVALVTIALAARGVSKVPRTLAASWVVAVALMAVYLEQADNGASIGATIFGATLIGTACFAIWVAAASTVLALFRRVPH</sequence>
<keyword evidence="1" id="KW-0472">Membrane</keyword>
<dbReference type="RefSeq" id="WP_186344674.1">
    <property type="nucleotide sequence ID" value="NZ_BMMR01000002.1"/>
</dbReference>
<organism evidence="2 3">
    <name type="scientific">Nocardioides deserti</name>
    <dbReference type="NCBI Taxonomy" id="1588644"/>
    <lineage>
        <taxon>Bacteria</taxon>
        <taxon>Bacillati</taxon>
        <taxon>Actinomycetota</taxon>
        <taxon>Actinomycetes</taxon>
        <taxon>Propionibacteriales</taxon>
        <taxon>Nocardioidaceae</taxon>
        <taxon>Nocardioides</taxon>
    </lineage>
</organism>
<protein>
    <submittedName>
        <fullName evidence="2">Uncharacterized protein</fullName>
    </submittedName>
</protein>
<keyword evidence="1" id="KW-0812">Transmembrane</keyword>
<name>A0ABR6U5I8_9ACTN</name>
<feature type="transmembrane region" description="Helical" evidence="1">
    <location>
        <begin position="20"/>
        <end position="39"/>
    </location>
</feature>
<feature type="transmembrane region" description="Helical" evidence="1">
    <location>
        <begin position="46"/>
        <end position="65"/>
    </location>
</feature>
<evidence type="ECO:0000313" key="2">
    <source>
        <dbReference type="EMBL" id="MBC2959378.1"/>
    </source>
</evidence>